<dbReference type="AlphaFoldDB" id="A0A9D2EYY7"/>
<reference evidence="2" key="1">
    <citation type="journal article" date="2021" name="PeerJ">
        <title>Extensive microbial diversity within the chicken gut microbiome revealed by metagenomics and culture.</title>
        <authorList>
            <person name="Gilroy R."/>
            <person name="Ravi A."/>
            <person name="Getino M."/>
            <person name="Pursley I."/>
            <person name="Horton D.L."/>
            <person name="Alikhan N.F."/>
            <person name="Baker D."/>
            <person name="Gharbi K."/>
            <person name="Hall N."/>
            <person name="Watson M."/>
            <person name="Adriaenssens E.M."/>
            <person name="Foster-Nyarko E."/>
            <person name="Jarju S."/>
            <person name="Secka A."/>
            <person name="Antonio M."/>
            <person name="Oren A."/>
            <person name="Chaudhuri R.R."/>
            <person name="La Ragione R."/>
            <person name="Hildebrand F."/>
            <person name="Pallen M.J."/>
        </authorList>
    </citation>
    <scope>NUCLEOTIDE SEQUENCE</scope>
    <source>
        <strain evidence="2">ChiHjej12B11-14209</strain>
    </source>
</reference>
<proteinExistence type="predicted"/>
<reference evidence="2" key="2">
    <citation type="submission" date="2021-04" db="EMBL/GenBank/DDBJ databases">
        <authorList>
            <person name="Gilroy R."/>
        </authorList>
    </citation>
    <scope>NUCLEOTIDE SEQUENCE</scope>
    <source>
        <strain evidence="2">ChiHjej12B11-14209</strain>
    </source>
</reference>
<evidence type="ECO:0000313" key="2">
    <source>
        <dbReference type="EMBL" id="HIZ46459.1"/>
    </source>
</evidence>
<keyword evidence="1" id="KW-1133">Transmembrane helix</keyword>
<accession>A0A9D2EYY7</accession>
<evidence type="ECO:0000256" key="1">
    <source>
        <dbReference type="SAM" id="Phobius"/>
    </source>
</evidence>
<feature type="transmembrane region" description="Helical" evidence="1">
    <location>
        <begin position="132"/>
        <end position="155"/>
    </location>
</feature>
<name>A0A9D2EYY7_9ACTN</name>
<keyword evidence="1" id="KW-0472">Membrane</keyword>
<dbReference type="Proteomes" id="UP000824062">
    <property type="component" value="Unassembled WGS sequence"/>
</dbReference>
<keyword evidence="1" id="KW-0812">Transmembrane</keyword>
<protein>
    <submittedName>
        <fullName evidence="2">Uncharacterized protein</fullName>
    </submittedName>
</protein>
<evidence type="ECO:0000313" key="3">
    <source>
        <dbReference type="Proteomes" id="UP000824062"/>
    </source>
</evidence>
<sequence length="161" mass="16593">MEPNGPFDEQPQEGGAIETTSQENFGMGVLGAFLGSLVGVVVIIVLSRLGIIAAVSGLVMSLAALKGYEKLGGVLTKRGIVVAVVLIVVMTFVADWVDWGIVVAEALNMDLVEAVFALPAVMDAGLIDMGAYLGNLAMLYVFVAVGAVAVIASALRPAKSE</sequence>
<gene>
    <name evidence="2" type="ORF">IAA19_05500</name>
</gene>
<organism evidence="2 3">
    <name type="scientific">Candidatus Olsenella pullistercoris</name>
    <dbReference type="NCBI Taxonomy" id="2838712"/>
    <lineage>
        <taxon>Bacteria</taxon>
        <taxon>Bacillati</taxon>
        <taxon>Actinomycetota</taxon>
        <taxon>Coriobacteriia</taxon>
        <taxon>Coriobacteriales</taxon>
        <taxon>Atopobiaceae</taxon>
        <taxon>Olsenella</taxon>
    </lineage>
</organism>
<dbReference type="EMBL" id="DXBM01000047">
    <property type="protein sequence ID" value="HIZ46459.1"/>
    <property type="molecule type" value="Genomic_DNA"/>
</dbReference>
<feature type="transmembrane region" description="Helical" evidence="1">
    <location>
        <begin position="80"/>
        <end position="102"/>
    </location>
</feature>
<comment type="caution">
    <text evidence="2">The sequence shown here is derived from an EMBL/GenBank/DDBJ whole genome shotgun (WGS) entry which is preliminary data.</text>
</comment>